<dbReference type="AlphaFoldDB" id="A0AAV5T992"/>
<feature type="signal peptide" evidence="1">
    <location>
        <begin position="1"/>
        <end position="19"/>
    </location>
</feature>
<evidence type="ECO:0000256" key="1">
    <source>
        <dbReference type="SAM" id="SignalP"/>
    </source>
</evidence>
<evidence type="ECO:0000313" key="3">
    <source>
        <dbReference type="Proteomes" id="UP001432027"/>
    </source>
</evidence>
<protein>
    <recommendedName>
        <fullName evidence="4">G protein-coupled receptor</fullName>
    </recommendedName>
</protein>
<feature type="chain" id="PRO_5043574042" description="G protein-coupled receptor" evidence="1">
    <location>
        <begin position="20"/>
        <end position="100"/>
    </location>
</feature>
<accession>A0AAV5T992</accession>
<name>A0AAV5T992_9BILA</name>
<feature type="non-terminal residue" evidence="2">
    <location>
        <position position="100"/>
    </location>
</feature>
<organism evidence="2 3">
    <name type="scientific">Pristionchus entomophagus</name>
    <dbReference type="NCBI Taxonomy" id="358040"/>
    <lineage>
        <taxon>Eukaryota</taxon>
        <taxon>Metazoa</taxon>
        <taxon>Ecdysozoa</taxon>
        <taxon>Nematoda</taxon>
        <taxon>Chromadorea</taxon>
        <taxon>Rhabditida</taxon>
        <taxon>Rhabditina</taxon>
        <taxon>Diplogasteromorpha</taxon>
        <taxon>Diplogasteroidea</taxon>
        <taxon>Neodiplogasteridae</taxon>
        <taxon>Pristionchus</taxon>
    </lineage>
</organism>
<keyword evidence="3" id="KW-1185">Reference proteome</keyword>
<evidence type="ECO:0000313" key="2">
    <source>
        <dbReference type="EMBL" id="GMS90284.1"/>
    </source>
</evidence>
<sequence length="100" mass="11409">NHSRCHLVMLTIIVSLVSSELHFLVEPLPTIRIMVGLHFVEYTLMIEEKSIRCEAFGAVIDITFVRTFPGMQAHMNCQSNLSSAERADVTRKFLIHLQIL</sequence>
<feature type="non-terminal residue" evidence="2">
    <location>
        <position position="1"/>
    </location>
</feature>
<gene>
    <name evidence="2" type="ORF">PENTCL1PPCAC_12459</name>
</gene>
<keyword evidence="1" id="KW-0732">Signal</keyword>
<reference evidence="2" key="1">
    <citation type="submission" date="2023-10" db="EMBL/GenBank/DDBJ databases">
        <title>Genome assembly of Pristionchus species.</title>
        <authorList>
            <person name="Yoshida K."/>
            <person name="Sommer R.J."/>
        </authorList>
    </citation>
    <scope>NUCLEOTIDE SEQUENCE</scope>
    <source>
        <strain evidence="2">RS0144</strain>
    </source>
</reference>
<evidence type="ECO:0008006" key="4">
    <source>
        <dbReference type="Google" id="ProtNLM"/>
    </source>
</evidence>
<dbReference type="Proteomes" id="UP001432027">
    <property type="component" value="Unassembled WGS sequence"/>
</dbReference>
<dbReference type="EMBL" id="BTSX01000003">
    <property type="protein sequence ID" value="GMS90284.1"/>
    <property type="molecule type" value="Genomic_DNA"/>
</dbReference>
<proteinExistence type="predicted"/>
<comment type="caution">
    <text evidence="2">The sequence shown here is derived from an EMBL/GenBank/DDBJ whole genome shotgun (WGS) entry which is preliminary data.</text>
</comment>